<dbReference type="Pfam" id="PF02470">
    <property type="entry name" value="MlaD"/>
    <property type="match status" value="1"/>
</dbReference>
<keyword evidence="6" id="KW-1185">Reference proteome</keyword>
<protein>
    <submittedName>
        <fullName evidence="5">Phospholipid/cholesterol/gamma-HCH transport system substrate-binding protein</fullName>
    </submittedName>
</protein>
<dbReference type="RefSeq" id="WP_073458729.1">
    <property type="nucleotide sequence ID" value="NZ_FRAP01000016.1"/>
</dbReference>
<proteinExistence type="predicted"/>
<dbReference type="STRING" id="1848.SAMN05443637_11688"/>
<dbReference type="NCBIfam" id="TIGR00996">
    <property type="entry name" value="Mtu_fam_mce"/>
    <property type="match status" value="1"/>
</dbReference>
<dbReference type="InterPro" id="IPR024516">
    <property type="entry name" value="Mce_C"/>
</dbReference>
<dbReference type="PANTHER" id="PTHR33371">
    <property type="entry name" value="INTERMEMBRANE PHOSPHOLIPID TRANSPORT SYSTEM BINDING PROTEIN MLAD-RELATED"/>
    <property type="match status" value="1"/>
</dbReference>
<evidence type="ECO:0000313" key="5">
    <source>
        <dbReference type="EMBL" id="SHL02022.1"/>
    </source>
</evidence>
<reference evidence="5 6" key="1">
    <citation type="submission" date="2016-11" db="EMBL/GenBank/DDBJ databases">
        <authorList>
            <person name="Jaros S."/>
            <person name="Januszkiewicz K."/>
            <person name="Wedrychowicz H."/>
        </authorList>
    </citation>
    <scope>NUCLEOTIDE SEQUENCE [LARGE SCALE GENOMIC DNA]</scope>
    <source>
        <strain evidence="5 6">DSM 43832</strain>
    </source>
</reference>
<dbReference type="InterPro" id="IPR005693">
    <property type="entry name" value="Mce"/>
</dbReference>
<feature type="chain" id="PRO_5013065185" evidence="2">
    <location>
        <begin position="18"/>
        <end position="413"/>
    </location>
</feature>
<dbReference type="Proteomes" id="UP000184363">
    <property type="component" value="Unassembled WGS sequence"/>
</dbReference>
<evidence type="ECO:0000256" key="2">
    <source>
        <dbReference type="SAM" id="SignalP"/>
    </source>
</evidence>
<dbReference type="InterPro" id="IPR052336">
    <property type="entry name" value="MlaD_Phospholipid_Transporter"/>
</dbReference>
<evidence type="ECO:0000259" key="3">
    <source>
        <dbReference type="Pfam" id="PF02470"/>
    </source>
</evidence>
<evidence type="ECO:0000313" key="6">
    <source>
        <dbReference type="Proteomes" id="UP000184363"/>
    </source>
</evidence>
<dbReference type="InterPro" id="IPR003399">
    <property type="entry name" value="Mce/MlaD"/>
</dbReference>
<dbReference type="PROSITE" id="PS51257">
    <property type="entry name" value="PROKAR_LIPOPROTEIN"/>
    <property type="match status" value="1"/>
</dbReference>
<keyword evidence="2" id="KW-0732">Signal</keyword>
<feature type="region of interest" description="Disordered" evidence="1">
    <location>
        <begin position="369"/>
        <end position="413"/>
    </location>
</feature>
<dbReference type="Pfam" id="PF11887">
    <property type="entry name" value="Mce4_CUP1"/>
    <property type="match status" value="1"/>
</dbReference>
<feature type="compositionally biased region" description="Gly residues" evidence="1">
    <location>
        <begin position="403"/>
        <end position="413"/>
    </location>
</feature>
<organism evidence="5 6">
    <name type="scientific">Pseudonocardia thermophila</name>
    <dbReference type="NCBI Taxonomy" id="1848"/>
    <lineage>
        <taxon>Bacteria</taxon>
        <taxon>Bacillati</taxon>
        <taxon>Actinomycetota</taxon>
        <taxon>Actinomycetes</taxon>
        <taxon>Pseudonocardiales</taxon>
        <taxon>Pseudonocardiaceae</taxon>
        <taxon>Pseudonocardia</taxon>
    </lineage>
</organism>
<gene>
    <name evidence="5" type="ORF">SAMN05443637_11688</name>
</gene>
<evidence type="ECO:0000256" key="1">
    <source>
        <dbReference type="SAM" id="MobiDB-lite"/>
    </source>
</evidence>
<feature type="domain" description="Mammalian cell entry C-terminal" evidence="4">
    <location>
        <begin position="128"/>
        <end position="301"/>
    </location>
</feature>
<feature type="signal peptide" evidence="2">
    <location>
        <begin position="1"/>
        <end position="17"/>
    </location>
</feature>
<accession>A0A1M6X7P1</accession>
<name>A0A1M6X7P1_PSETH</name>
<evidence type="ECO:0000259" key="4">
    <source>
        <dbReference type="Pfam" id="PF11887"/>
    </source>
</evidence>
<dbReference type="GO" id="GO:0005576">
    <property type="term" value="C:extracellular region"/>
    <property type="evidence" value="ECO:0007669"/>
    <property type="project" value="TreeGrafter"/>
</dbReference>
<dbReference type="EMBL" id="FRAP01000016">
    <property type="protein sequence ID" value="SHL02022.1"/>
    <property type="molecule type" value="Genomic_DNA"/>
</dbReference>
<dbReference type="AlphaFoldDB" id="A0A1M6X7P1"/>
<sequence>MIRRCAAALAAAGLALALTSGCGVLTSGLRGVDLPGGADLGDRPYSVTVEFADVVDLVPQSLVKVADVAVGSVREVRLDPATWRALVTVDVNGDVRLPANAVARVRTTSLLGEKFVQLGPPPSGATGTLSDGARIPIERSGRAVEVEEVFGALAMLLDGGGVGNIRTIAVELNQALEGNEPEIRSLLENLDTLVRALDGRKGDITRAIDGLNRLAATLDEGRPKIENALQDLGPGIEELAAQREQLVDMLQSLDRLSTVALDVVDRSREDLLADLRMLRPTLEQLAAAEQNLPRSLEVLASPPFTDAAADGFAGDFSNLYADIYLDLGLDGLLKNILNGGLPALPGLPANAQLLAPLLGAPTAPELPLLGALPGLGGGPATSADRQEPEEEKEEDAQPERRGGLFGGLFGGGG</sequence>
<feature type="domain" description="Mce/MlaD" evidence="3">
    <location>
        <begin position="44"/>
        <end position="120"/>
    </location>
</feature>
<dbReference type="PANTHER" id="PTHR33371:SF15">
    <property type="entry name" value="LIPOPROTEIN LPRN"/>
    <property type="match status" value="1"/>
</dbReference>
<dbReference type="OrthoDB" id="9774928at2"/>